<keyword evidence="5" id="KW-0449">Lipoprotein</keyword>
<proteinExistence type="predicted"/>
<dbReference type="PANTHER" id="PTHR41164:SF1">
    <property type="entry name" value="CURLI PRODUCTION ASSEMBLY_TRANSPORT COMPONENT CSGG"/>
    <property type="match status" value="1"/>
</dbReference>
<evidence type="ECO:0000256" key="1">
    <source>
        <dbReference type="ARBA" id="ARBA00022475"/>
    </source>
</evidence>
<evidence type="ECO:0000256" key="5">
    <source>
        <dbReference type="ARBA" id="ARBA00023288"/>
    </source>
</evidence>
<sequence>MKIYSYRIAGFLAIGAAMCLMQSCAPYFHQPTAPGKARLGEETAFTADLRNLPPAREKIVAAVYKFRDQTGQYKQSETGTSFSTAISQGTTNILLKALEESNWFTPIERENVANLLNERKIVRSSVAQYKEGENLPPLLFAGIILEGGIISYDANIITGGGGLRYFAAGGSTQYRQDRVTVYLRAVATRSGKILKTVYTSKTILSQSIDGGLFRYVTFKRLLEAETGFSTNEPAQMAVTEAIEKAVQSLIMEGVRDNLWAPAEKSAAQMKNLVTAYEQEKTQMSDVDVYGVKRSAIDAPFVTIQPQVTATRLYSDFARRSVQAGYGLALDFHLTPKIGLQAAVGTGRFLNPDQFNQAYSSADINLLFKPLPFQRITPVFVLGGGVVASQLNGSPFSLAGRRFAKLNGGVGLQFMTSRALGVRAMVDYNQLLNDQLDGRTAGQFNDYYLRGTLGLTFHLGRFNRTQPVKKP</sequence>
<comment type="caution">
    <text evidence="7">The sequence shown here is derived from an EMBL/GenBank/DDBJ whole genome shotgun (WGS) entry which is preliminary data.</text>
</comment>
<dbReference type="Pfam" id="PF03783">
    <property type="entry name" value="CsgG"/>
    <property type="match status" value="1"/>
</dbReference>
<keyword evidence="4" id="KW-0564">Palmitate</keyword>
<accession>A0ABS3JF10</accession>
<organism evidence="7 8">
    <name type="scientific">Fibrella forsythiae</name>
    <dbReference type="NCBI Taxonomy" id="2817061"/>
    <lineage>
        <taxon>Bacteria</taxon>
        <taxon>Pseudomonadati</taxon>
        <taxon>Bacteroidota</taxon>
        <taxon>Cytophagia</taxon>
        <taxon>Cytophagales</taxon>
        <taxon>Spirosomataceae</taxon>
        <taxon>Fibrella</taxon>
    </lineage>
</organism>
<keyword evidence="3" id="KW-0472">Membrane</keyword>
<feature type="signal peptide" evidence="6">
    <location>
        <begin position="1"/>
        <end position="19"/>
    </location>
</feature>
<dbReference type="RefSeq" id="WP_207328549.1">
    <property type="nucleotide sequence ID" value="NZ_JAFMYW010000002.1"/>
</dbReference>
<dbReference type="EMBL" id="JAFMYW010000002">
    <property type="protein sequence ID" value="MBO0948589.1"/>
    <property type="molecule type" value="Genomic_DNA"/>
</dbReference>
<evidence type="ECO:0000256" key="2">
    <source>
        <dbReference type="ARBA" id="ARBA00022729"/>
    </source>
</evidence>
<keyword evidence="1" id="KW-1003">Cell membrane</keyword>
<feature type="chain" id="PRO_5046346295" evidence="6">
    <location>
        <begin position="20"/>
        <end position="470"/>
    </location>
</feature>
<reference evidence="7 8" key="1">
    <citation type="submission" date="2021-03" db="EMBL/GenBank/DDBJ databases">
        <title>Fibrella sp. HMF5405 genome sequencing and assembly.</title>
        <authorList>
            <person name="Kang H."/>
            <person name="Kim H."/>
            <person name="Bae S."/>
            <person name="Joh K."/>
        </authorList>
    </citation>
    <scope>NUCLEOTIDE SEQUENCE [LARGE SCALE GENOMIC DNA]</scope>
    <source>
        <strain evidence="7 8">HMF5405</strain>
    </source>
</reference>
<dbReference type="Gene3D" id="2.40.160.20">
    <property type="match status" value="1"/>
</dbReference>
<dbReference type="PROSITE" id="PS51257">
    <property type="entry name" value="PROKAR_LIPOPROTEIN"/>
    <property type="match status" value="1"/>
</dbReference>
<dbReference type="Proteomes" id="UP000664628">
    <property type="component" value="Unassembled WGS sequence"/>
</dbReference>
<name>A0ABS3JF10_9BACT</name>
<evidence type="ECO:0000256" key="3">
    <source>
        <dbReference type="ARBA" id="ARBA00023136"/>
    </source>
</evidence>
<evidence type="ECO:0000313" key="8">
    <source>
        <dbReference type="Proteomes" id="UP000664628"/>
    </source>
</evidence>
<keyword evidence="8" id="KW-1185">Reference proteome</keyword>
<dbReference type="InterPro" id="IPR005534">
    <property type="entry name" value="Curli_assmbl/transp-comp_CsgG"/>
</dbReference>
<protein>
    <submittedName>
        <fullName evidence="7">Curli production assembly protein CsgG</fullName>
    </submittedName>
</protein>
<dbReference type="Gene3D" id="3.40.50.10610">
    <property type="entry name" value="ABC-type transport auxiliary lipoprotein component"/>
    <property type="match status" value="1"/>
</dbReference>
<evidence type="ECO:0000256" key="4">
    <source>
        <dbReference type="ARBA" id="ARBA00023139"/>
    </source>
</evidence>
<gene>
    <name evidence="7" type="ORF">J2I46_08365</name>
</gene>
<dbReference type="PANTHER" id="PTHR41164">
    <property type="entry name" value="CURLI PRODUCTION ASSEMBLY/TRANSPORT COMPONENT CSGG"/>
    <property type="match status" value="1"/>
</dbReference>
<evidence type="ECO:0000256" key="6">
    <source>
        <dbReference type="SAM" id="SignalP"/>
    </source>
</evidence>
<keyword evidence="2 6" id="KW-0732">Signal</keyword>
<evidence type="ECO:0000313" key="7">
    <source>
        <dbReference type="EMBL" id="MBO0948589.1"/>
    </source>
</evidence>